<keyword evidence="4" id="KW-1185">Reference proteome</keyword>
<sequence>MKRARQLAGLRISDAAELLGVSESTLRNWEHGRTRCPVVYWEFLLIVTCGSRFDQQLRWVKAELTAARHWGVERVDEGCSQRVKRGTRVSR</sequence>
<feature type="domain" description="HTH merR-type" evidence="1">
    <location>
        <begin position="1"/>
        <end position="21"/>
    </location>
</feature>
<evidence type="ECO:0000259" key="2">
    <source>
        <dbReference type="PROSITE" id="PS50943"/>
    </source>
</evidence>
<reference evidence="4" key="1">
    <citation type="journal article" date="2019" name="Int. J. Syst. Evol. Microbiol.">
        <title>The Global Catalogue of Microorganisms (GCM) 10K type strain sequencing project: providing services to taxonomists for standard genome sequencing and annotation.</title>
        <authorList>
            <consortium name="The Broad Institute Genomics Platform"/>
            <consortium name="The Broad Institute Genome Sequencing Center for Infectious Disease"/>
            <person name="Wu L."/>
            <person name="Ma J."/>
        </authorList>
    </citation>
    <scope>NUCLEOTIDE SEQUENCE [LARGE SCALE GENOMIC DNA]</scope>
    <source>
        <strain evidence="4">LMG 29894</strain>
    </source>
</reference>
<dbReference type="SUPFAM" id="SSF47413">
    <property type="entry name" value="lambda repressor-like DNA-binding domains"/>
    <property type="match status" value="1"/>
</dbReference>
<name>A0ABV8MNK6_9NEIS</name>
<gene>
    <name evidence="3" type="ORF">ACFOW7_03675</name>
</gene>
<dbReference type="InterPro" id="IPR010982">
    <property type="entry name" value="Lambda_DNA-bd_dom_sf"/>
</dbReference>
<dbReference type="RefSeq" id="WP_378161142.1">
    <property type="nucleotide sequence ID" value="NZ_JBHSBU010000001.1"/>
</dbReference>
<evidence type="ECO:0000259" key="1">
    <source>
        <dbReference type="PROSITE" id="PS50937"/>
    </source>
</evidence>
<comment type="caution">
    <text evidence="3">The sequence shown here is derived from an EMBL/GenBank/DDBJ whole genome shotgun (WGS) entry which is preliminary data.</text>
</comment>
<feature type="domain" description="HTH cro/C1-type" evidence="2">
    <location>
        <begin position="1"/>
        <end position="35"/>
    </location>
</feature>
<dbReference type="Pfam" id="PF01381">
    <property type="entry name" value="HTH_3"/>
    <property type="match status" value="1"/>
</dbReference>
<dbReference type="InterPro" id="IPR000551">
    <property type="entry name" value="MerR-type_HTH_dom"/>
</dbReference>
<protein>
    <submittedName>
        <fullName evidence="3">Helix-turn-helix domain-containing protein</fullName>
    </submittedName>
</protein>
<evidence type="ECO:0000313" key="3">
    <source>
        <dbReference type="EMBL" id="MFC4158455.1"/>
    </source>
</evidence>
<dbReference type="EMBL" id="JBHSBU010000001">
    <property type="protein sequence ID" value="MFC4158455.1"/>
    <property type="molecule type" value="Genomic_DNA"/>
</dbReference>
<dbReference type="Gene3D" id="1.10.260.40">
    <property type="entry name" value="lambda repressor-like DNA-binding domains"/>
    <property type="match status" value="1"/>
</dbReference>
<dbReference type="CDD" id="cd00093">
    <property type="entry name" value="HTH_XRE"/>
    <property type="match status" value="1"/>
</dbReference>
<dbReference type="Proteomes" id="UP001595791">
    <property type="component" value="Unassembled WGS sequence"/>
</dbReference>
<organism evidence="3 4">
    <name type="scientific">Chitinimonas lacunae</name>
    <dbReference type="NCBI Taxonomy" id="1963018"/>
    <lineage>
        <taxon>Bacteria</taxon>
        <taxon>Pseudomonadati</taxon>
        <taxon>Pseudomonadota</taxon>
        <taxon>Betaproteobacteria</taxon>
        <taxon>Neisseriales</taxon>
        <taxon>Chitinibacteraceae</taxon>
        <taxon>Chitinimonas</taxon>
    </lineage>
</organism>
<accession>A0ABV8MNK6</accession>
<dbReference type="PROSITE" id="PS50943">
    <property type="entry name" value="HTH_CROC1"/>
    <property type="match status" value="1"/>
</dbReference>
<dbReference type="InterPro" id="IPR001387">
    <property type="entry name" value="Cro/C1-type_HTH"/>
</dbReference>
<dbReference type="PROSITE" id="PS50937">
    <property type="entry name" value="HTH_MERR_2"/>
    <property type="match status" value="1"/>
</dbReference>
<proteinExistence type="predicted"/>
<evidence type="ECO:0000313" key="4">
    <source>
        <dbReference type="Proteomes" id="UP001595791"/>
    </source>
</evidence>